<sequence>MTFPDCIANYALIRPLGSGVSGATWEARNIYDTSGHTVALKIQDRDIEYPTNCRERAIYPLLQGGIGMPRLWTAGVQGKYDYLAIDLLGDSLDKIYRKNGKATMDMRTVCSIAVQLITRLEFMHSRGVLHRDIQLGNIALGLKPNEKILYMIDFGFSTTYIDLRTRKHITNIKPDAFIGNYWFSSVNVHCRGKAASRRDDLEAAALLLIHLLTPNGLSWTRDGIPRDETAHARLKRQKRAALPEDVCRGLPIEFEDFLRHCRRLTFAAKPDYAYCRDLFLDLAQESGYHDIESFIWPLSETIVKPPARARAHDSNAIEKVLQDLAGLKLENRPVLGDKKNIQLSHLQPKPNGLPKAAQPIKKPALDTTNVIVISDSSDIPPIARRYAKAEKLDKLTREASNAMDNKALARLVIEFVTLLKSNTSRTLTREGFAFLDALHKQLVDPSVFIVPLRTSRTKTGKTKASIDSAENTQPLQQGRERLNKLWQLRQGVGKAQDNKALAALVAEFGSLTDKTAGRNVTKDGFAFLEGMAERLKVVQ</sequence>
<keyword evidence="4" id="KW-1185">Reference proteome</keyword>
<keyword evidence="1" id="KW-0067">ATP-binding</keyword>
<keyword evidence="1" id="KW-0547">Nucleotide-binding</keyword>
<dbReference type="AlphaFoldDB" id="W4K7H4"/>
<name>W4K7H4_HETIT</name>
<dbReference type="RefSeq" id="XP_009546363.1">
    <property type="nucleotide sequence ID" value="XM_009548068.1"/>
</dbReference>
<dbReference type="InterPro" id="IPR011009">
    <property type="entry name" value="Kinase-like_dom_sf"/>
</dbReference>
<dbReference type="InterPro" id="IPR000719">
    <property type="entry name" value="Prot_kinase_dom"/>
</dbReference>
<evidence type="ECO:0000259" key="2">
    <source>
        <dbReference type="PROSITE" id="PS50011"/>
    </source>
</evidence>
<dbReference type="Pfam" id="PF00069">
    <property type="entry name" value="Pkinase"/>
    <property type="match status" value="1"/>
</dbReference>
<evidence type="ECO:0000313" key="4">
    <source>
        <dbReference type="Proteomes" id="UP000030671"/>
    </source>
</evidence>
<dbReference type="GO" id="GO:0004672">
    <property type="term" value="F:protein kinase activity"/>
    <property type="evidence" value="ECO:0007669"/>
    <property type="project" value="InterPro"/>
</dbReference>
<dbReference type="eggNOG" id="KOG1164">
    <property type="taxonomic scope" value="Eukaryota"/>
</dbReference>
<dbReference type="InParanoid" id="W4K7H4"/>
<dbReference type="EMBL" id="KI925458">
    <property type="protein sequence ID" value="ETW81753.1"/>
    <property type="molecule type" value="Genomic_DNA"/>
</dbReference>
<gene>
    <name evidence="3" type="ORF">HETIRDRAFT_444905</name>
</gene>
<dbReference type="GeneID" id="20675600"/>
<dbReference type="KEGG" id="hir:HETIRDRAFT_444905"/>
<dbReference type="SUPFAM" id="SSF56112">
    <property type="entry name" value="Protein kinase-like (PK-like)"/>
    <property type="match status" value="1"/>
</dbReference>
<dbReference type="PROSITE" id="PS50011">
    <property type="entry name" value="PROTEIN_KINASE_DOM"/>
    <property type="match status" value="1"/>
</dbReference>
<dbReference type="PROSITE" id="PS00107">
    <property type="entry name" value="PROTEIN_KINASE_ATP"/>
    <property type="match status" value="1"/>
</dbReference>
<accession>W4K7H4</accession>
<dbReference type="GO" id="GO:0005524">
    <property type="term" value="F:ATP binding"/>
    <property type="evidence" value="ECO:0007669"/>
    <property type="project" value="UniProtKB-UniRule"/>
</dbReference>
<proteinExistence type="predicted"/>
<evidence type="ECO:0000256" key="1">
    <source>
        <dbReference type="PROSITE-ProRule" id="PRU10141"/>
    </source>
</evidence>
<protein>
    <recommendedName>
        <fullName evidence="2">Protein kinase domain-containing protein</fullName>
    </recommendedName>
</protein>
<feature type="binding site" evidence="1">
    <location>
        <position position="41"/>
    </location>
    <ligand>
        <name>ATP</name>
        <dbReference type="ChEBI" id="CHEBI:30616"/>
    </ligand>
</feature>
<dbReference type="OrthoDB" id="5979581at2759"/>
<dbReference type="PANTHER" id="PTHR11909">
    <property type="entry name" value="CASEIN KINASE-RELATED"/>
    <property type="match status" value="1"/>
</dbReference>
<evidence type="ECO:0000313" key="3">
    <source>
        <dbReference type="EMBL" id="ETW81753.1"/>
    </source>
</evidence>
<feature type="domain" description="Protein kinase" evidence="2">
    <location>
        <begin position="10"/>
        <end position="280"/>
    </location>
</feature>
<dbReference type="STRING" id="747525.W4K7H4"/>
<dbReference type="InterPro" id="IPR050235">
    <property type="entry name" value="CK1_Ser-Thr_kinase"/>
</dbReference>
<dbReference type="HOGENOM" id="CLU_019279_2_7_1"/>
<dbReference type="Gene3D" id="1.10.510.10">
    <property type="entry name" value="Transferase(Phosphotransferase) domain 1"/>
    <property type="match status" value="1"/>
</dbReference>
<organism evidence="3 4">
    <name type="scientific">Heterobasidion irregulare (strain TC 32-1)</name>
    <dbReference type="NCBI Taxonomy" id="747525"/>
    <lineage>
        <taxon>Eukaryota</taxon>
        <taxon>Fungi</taxon>
        <taxon>Dikarya</taxon>
        <taxon>Basidiomycota</taxon>
        <taxon>Agaricomycotina</taxon>
        <taxon>Agaricomycetes</taxon>
        <taxon>Russulales</taxon>
        <taxon>Bondarzewiaceae</taxon>
        <taxon>Heterobasidion</taxon>
        <taxon>Heterobasidion annosum species complex</taxon>
    </lineage>
</organism>
<reference evidence="3 4" key="1">
    <citation type="journal article" date="2012" name="New Phytol.">
        <title>Insight into trade-off between wood decay and parasitism from the genome of a fungal forest pathogen.</title>
        <authorList>
            <person name="Olson A."/>
            <person name="Aerts A."/>
            <person name="Asiegbu F."/>
            <person name="Belbahri L."/>
            <person name="Bouzid O."/>
            <person name="Broberg A."/>
            <person name="Canback B."/>
            <person name="Coutinho P.M."/>
            <person name="Cullen D."/>
            <person name="Dalman K."/>
            <person name="Deflorio G."/>
            <person name="van Diepen L.T."/>
            <person name="Dunand C."/>
            <person name="Duplessis S."/>
            <person name="Durling M."/>
            <person name="Gonthier P."/>
            <person name="Grimwood J."/>
            <person name="Fossdal C.G."/>
            <person name="Hansson D."/>
            <person name="Henrissat B."/>
            <person name="Hietala A."/>
            <person name="Himmelstrand K."/>
            <person name="Hoffmeister D."/>
            <person name="Hogberg N."/>
            <person name="James T.Y."/>
            <person name="Karlsson M."/>
            <person name="Kohler A."/>
            <person name="Kues U."/>
            <person name="Lee Y.H."/>
            <person name="Lin Y.C."/>
            <person name="Lind M."/>
            <person name="Lindquist E."/>
            <person name="Lombard V."/>
            <person name="Lucas S."/>
            <person name="Lunden K."/>
            <person name="Morin E."/>
            <person name="Murat C."/>
            <person name="Park J."/>
            <person name="Raffaello T."/>
            <person name="Rouze P."/>
            <person name="Salamov A."/>
            <person name="Schmutz J."/>
            <person name="Solheim H."/>
            <person name="Stahlberg J."/>
            <person name="Velez H."/>
            <person name="de Vries R.P."/>
            <person name="Wiebenga A."/>
            <person name="Woodward S."/>
            <person name="Yakovlev I."/>
            <person name="Garbelotto M."/>
            <person name="Martin F."/>
            <person name="Grigoriev I.V."/>
            <person name="Stenlid J."/>
        </authorList>
    </citation>
    <scope>NUCLEOTIDE SEQUENCE [LARGE SCALE GENOMIC DNA]</scope>
    <source>
        <strain evidence="3 4">TC 32-1</strain>
    </source>
</reference>
<dbReference type="SMART" id="SM00220">
    <property type="entry name" value="S_TKc"/>
    <property type="match status" value="1"/>
</dbReference>
<dbReference type="Proteomes" id="UP000030671">
    <property type="component" value="Unassembled WGS sequence"/>
</dbReference>
<dbReference type="InterPro" id="IPR017441">
    <property type="entry name" value="Protein_kinase_ATP_BS"/>
</dbReference>